<comment type="caution">
    <text evidence="3">The sequence shown here is derived from an EMBL/GenBank/DDBJ whole genome shotgun (WGS) entry which is preliminary data.</text>
</comment>
<dbReference type="CDD" id="cd20379">
    <property type="entry name" value="Tudor_dTUD-like"/>
    <property type="match status" value="1"/>
</dbReference>
<dbReference type="Proteomes" id="UP000694240">
    <property type="component" value="Chromosome 5"/>
</dbReference>
<dbReference type="AlphaFoldDB" id="A0A8T2CYI7"/>
<evidence type="ECO:0000259" key="2">
    <source>
        <dbReference type="SMART" id="SM00743"/>
    </source>
</evidence>
<dbReference type="SMART" id="SM00743">
    <property type="entry name" value="Agenet"/>
    <property type="match status" value="1"/>
</dbReference>
<evidence type="ECO:0000313" key="4">
    <source>
        <dbReference type="Proteomes" id="UP000694240"/>
    </source>
</evidence>
<dbReference type="EMBL" id="JAEFBK010000005">
    <property type="protein sequence ID" value="KAG7604665.1"/>
    <property type="molecule type" value="Genomic_DNA"/>
</dbReference>
<organism evidence="3 4">
    <name type="scientific">Arabidopsis thaliana x Arabidopsis arenosa</name>
    <dbReference type="NCBI Taxonomy" id="1240361"/>
    <lineage>
        <taxon>Eukaryota</taxon>
        <taxon>Viridiplantae</taxon>
        <taxon>Streptophyta</taxon>
        <taxon>Embryophyta</taxon>
        <taxon>Tracheophyta</taxon>
        <taxon>Spermatophyta</taxon>
        <taxon>Magnoliopsida</taxon>
        <taxon>eudicotyledons</taxon>
        <taxon>Gunneridae</taxon>
        <taxon>Pentapetalae</taxon>
        <taxon>rosids</taxon>
        <taxon>malvids</taxon>
        <taxon>Brassicales</taxon>
        <taxon>Brassicaceae</taxon>
        <taxon>Camelineae</taxon>
        <taxon>Arabidopsis</taxon>
    </lineage>
</organism>
<dbReference type="InterPro" id="IPR008395">
    <property type="entry name" value="Agenet-like_dom"/>
</dbReference>
<reference evidence="3 4" key="1">
    <citation type="submission" date="2020-12" db="EMBL/GenBank/DDBJ databases">
        <title>Concerted genomic and epigenomic changes stabilize Arabidopsis allopolyploids.</title>
        <authorList>
            <person name="Chen Z."/>
        </authorList>
    </citation>
    <scope>NUCLEOTIDE SEQUENCE [LARGE SCALE GENOMIC DNA]</scope>
    <source>
        <strain evidence="3">Allo738</strain>
        <tissue evidence="3">Leaf</tissue>
    </source>
</reference>
<evidence type="ECO:0000313" key="3">
    <source>
        <dbReference type="EMBL" id="KAG7604665.1"/>
    </source>
</evidence>
<feature type="region of interest" description="Disordered" evidence="1">
    <location>
        <begin position="209"/>
        <end position="242"/>
    </location>
</feature>
<dbReference type="InterPro" id="IPR014002">
    <property type="entry name" value="Agenet_dom_plant"/>
</dbReference>
<accession>A0A8T2CYI7</accession>
<feature type="compositionally biased region" description="Basic and acidic residues" evidence="1">
    <location>
        <begin position="221"/>
        <end position="242"/>
    </location>
</feature>
<name>A0A8T2CYI7_9BRAS</name>
<feature type="domain" description="Agenet" evidence="2">
    <location>
        <begin position="124"/>
        <end position="184"/>
    </location>
</feature>
<gene>
    <name evidence="3" type="ORF">ISN45_At05g037350</name>
</gene>
<proteinExistence type="predicted"/>
<dbReference type="Pfam" id="PF05641">
    <property type="entry name" value="Agenet"/>
    <property type="match status" value="1"/>
</dbReference>
<keyword evidence="4" id="KW-1185">Reference proteome</keyword>
<dbReference type="PANTHER" id="PTHR36805:SF7">
    <property type="entry name" value="AGENET DOMAIN-CONTAINING PROTEIN"/>
    <property type="match status" value="1"/>
</dbReference>
<dbReference type="PANTHER" id="PTHR36805">
    <property type="entry name" value="AGENET DOMAIN-CONTAINING PROTEIN"/>
    <property type="match status" value="1"/>
</dbReference>
<sequence length="300" mass="34801">MKLRLQFCFALNRIHAAVHSFDKKMSEMNLPFEVGQTVELKSFELGFRGAWFRCKILKIFQKRKALFFDVEYIDYPGEGIHSTKVFQQLEGGNEKCLMIRPVYPPQCRENEVDGGLEEALVVHGSWKVGDLVDWWEAYCYWSGTVLEVKENESVQIELLAPPYGEGSSYEAQSKDLRPSLEWSLEDGWTVPFSKDGEKRQCAKLMKQLNEDQVSEAESMEEEKQRGAEPKEEEKQRPTEKLKSDEALQLNIMDSESIEAAVLDLEEMIVRFEWLKDILTPDSSENNSWIYEDYHPSSSRM</sequence>
<protein>
    <submittedName>
        <fullName evidence="3">Agenet domain plant type</fullName>
    </submittedName>
</protein>
<evidence type="ECO:0000256" key="1">
    <source>
        <dbReference type="SAM" id="MobiDB-lite"/>
    </source>
</evidence>